<sequence>YWGDQFVSPLRDMLVECCRTRSVPDCEFFINKRDYPQIKVNVPRGVHVEPYGFIYDKDDRDPAQDVDLPEEHRFETLAPVMSFYAASKDRFSDVPWPSSEDWEGACGEVFANTLIHKTDEAGAPVFGKGPRDLFTEANFQKFKCAWSDKNDVAFFRGTATGGGVTVDDNQRLKVAQLSHLWRGDPEKGGATPYLKAEADARKKAPFLDAAIVGWNLRDKKTWGSKMTFLKTETLGFDGGKHFFTPIYEQSRYK</sequence>
<proteinExistence type="predicted"/>
<keyword evidence="2" id="KW-1185">Reference proteome</keyword>
<gene>
    <name evidence="1" type="ORF">TeGR_g13816</name>
</gene>
<evidence type="ECO:0000313" key="2">
    <source>
        <dbReference type="Proteomes" id="UP001165060"/>
    </source>
</evidence>
<reference evidence="1 2" key="1">
    <citation type="journal article" date="2023" name="Commun. Biol.">
        <title>Genome analysis of Parmales, the sister group of diatoms, reveals the evolutionary specialization of diatoms from phago-mixotrophs to photoautotrophs.</title>
        <authorList>
            <person name="Ban H."/>
            <person name="Sato S."/>
            <person name="Yoshikawa S."/>
            <person name="Yamada K."/>
            <person name="Nakamura Y."/>
            <person name="Ichinomiya M."/>
            <person name="Sato N."/>
            <person name="Blanc-Mathieu R."/>
            <person name="Endo H."/>
            <person name="Kuwata A."/>
            <person name="Ogata H."/>
        </authorList>
    </citation>
    <scope>NUCLEOTIDE SEQUENCE [LARGE SCALE GENOMIC DNA]</scope>
</reference>
<protein>
    <submittedName>
        <fullName evidence="1">Uncharacterized protein</fullName>
    </submittedName>
</protein>
<organism evidence="1 2">
    <name type="scientific">Tetraparma gracilis</name>
    <dbReference type="NCBI Taxonomy" id="2962635"/>
    <lineage>
        <taxon>Eukaryota</taxon>
        <taxon>Sar</taxon>
        <taxon>Stramenopiles</taxon>
        <taxon>Ochrophyta</taxon>
        <taxon>Bolidophyceae</taxon>
        <taxon>Parmales</taxon>
        <taxon>Triparmaceae</taxon>
        <taxon>Tetraparma</taxon>
    </lineage>
</organism>
<accession>A0ABQ6MQU0</accession>
<comment type="caution">
    <text evidence="1">The sequence shown here is derived from an EMBL/GenBank/DDBJ whole genome shotgun (WGS) entry which is preliminary data.</text>
</comment>
<evidence type="ECO:0000313" key="1">
    <source>
        <dbReference type="EMBL" id="GMI31063.1"/>
    </source>
</evidence>
<dbReference type="Proteomes" id="UP001165060">
    <property type="component" value="Unassembled WGS sequence"/>
</dbReference>
<name>A0ABQ6MQU0_9STRA</name>
<dbReference type="EMBL" id="BRYB01001684">
    <property type="protein sequence ID" value="GMI31063.1"/>
    <property type="molecule type" value="Genomic_DNA"/>
</dbReference>
<feature type="non-terminal residue" evidence="1">
    <location>
        <position position="1"/>
    </location>
</feature>